<evidence type="ECO:0000313" key="2">
    <source>
        <dbReference type="EMBL" id="KAJ8339567.1"/>
    </source>
</evidence>
<sequence>MIRIGRRRYGNARVAAETEAGACRYNSRTLGLKNALHSMYAMEDRGGTRGQAKGGDVLTAPRHRVRSTALSPPLSAGTSAHGYKPAGRAEDASRRGLAEETDGGRGQ</sequence>
<evidence type="ECO:0000256" key="1">
    <source>
        <dbReference type="SAM" id="MobiDB-lite"/>
    </source>
</evidence>
<keyword evidence="3" id="KW-1185">Reference proteome</keyword>
<accession>A0A9Q1EIT3</accession>
<dbReference type="AlphaFoldDB" id="A0A9Q1EIT3"/>
<feature type="region of interest" description="Disordered" evidence="1">
    <location>
        <begin position="45"/>
        <end position="107"/>
    </location>
</feature>
<organism evidence="2 3">
    <name type="scientific">Synaphobranchus kaupii</name>
    <name type="common">Kaup's arrowtooth eel</name>
    <dbReference type="NCBI Taxonomy" id="118154"/>
    <lineage>
        <taxon>Eukaryota</taxon>
        <taxon>Metazoa</taxon>
        <taxon>Chordata</taxon>
        <taxon>Craniata</taxon>
        <taxon>Vertebrata</taxon>
        <taxon>Euteleostomi</taxon>
        <taxon>Actinopterygii</taxon>
        <taxon>Neopterygii</taxon>
        <taxon>Teleostei</taxon>
        <taxon>Anguilliformes</taxon>
        <taxon>Synaphobranchidae</taxon>
        <taxon>Synaphobranchus</taxon>
    </lineage>
</organism>
<gene>
    <name evidence="2" type="ORF">SKAU_G00363530</name>
</gene>
<dbReference type="Proteomes" id="UP001152622">
    <property type="component" value="Chromosome 17"/>
</dbReference>
<comment type="caution">
    <text evidence="2">The sequence shown here is derived from an EMBL/GenBank/DDBJ whole genome shotgun (WGS) entry which is preliminary data.</text>
</comment>
<protein>
    <submittedName>
        <fullName evidence="2">Uncharacterized protein</fullName>
    </submittedName>
</protein>
<reference evidence="2" key="1">
    <citation type="journal article" date="2023" name="Science">
        <title>Genome structures resolve the early diversification of teleost fishes.</title>
        <authorList>
            <person name="Parey E."/>
            <person name="Louis A."/>
            <person name="Montfort J."/>
            <person name="Bouchez O."/>
            <person name="Roques C."/>
            <person name="Iampietro C."/>
            <person name="Lluch J."/>
            <person name="Castinel A."/>
            <person name="Donnadieu C."/>
            <person name="Desvignes T."/>
            <person name="Floi Bucao C."/>
            <person name="Jouanno E."/>
            <person name="Wen M."/>
            <person name="Mejri S."/>
            <person name="Dirks R."/>
            <person name="Jansen H."/>
            <person name="Henkel C."/>
            <person name="Chen W.J."/>
            <person name="Zahm M."/>
            <person name="Cabau C."/>
            <person name="Klopp C."/>
            <person name="Thompson A.W."/>
            <person name="Robinson-Rechavi M."/>
            <person name="Braasch I."/>
            <person name="Lecointre G."/>
            <person name="Bobe J."/>
            <person name="Postlethwait J.H."/>
            <person name="Berthelot C."/>
            <person name="Roest Crollius H."/>
            <person name="Guiguen Y."/>
        </authorList>
    </citation>
    <scope>NUCLEOTIDE SEQUENCE</scope>
    <source>
        <strain evidence="2">WJC10195</strain>
    </source>
</reference>
<evidence type="ECO:0000313" key="3">
    <source>
        <dbReference type="Proteomes" id="UP001152622"/>
    </source>
</evidence>
<proteinExistence type="predicted"/>
<dbReference type="EMBL" id="JAINUF010000017">
    <property type="protein sequence ID" value="KAJ8339567.1"/>
    <property type="molecule type" value="Genomic_DNA"/>
</dbReference>
<name>A0A9Q1EIT3_SYNKA</name>
<feature type="compositionally biased region" description="Basic and acidic residues" evidence="1">
    <location>
        <begin position="87"/>
        <end position="98"/>
    </location>
</feature>